<dbReference type="PROSITE" id="PS00211">
    <property type="entry name" value="ABC_TRANSPORTER_1"/>
    <property type="match status" value="1"/>
</dbReference>
<dbReference type="InterPro" id="IPR003439">
    <property type="entry name" value="ABC_transporter-like_ATP-bd"/>
</dbReference>
<dbReference type="Proteomes" id="UP001206983">
    <property type="component" value="Unassembled WGS sequence"/>
</dbReference>
<dbReference type="Gene3D" id="3.40.50.300">
    <property type="entry name" value="P-loop containing nucleotide triphosphate hydrolases"/>
    <property type="match status" value="1"/>
</dbReference>
<accession>A0AAE3HB41</accession>
<dbReference type="RefSeq" id="WP_256622300.1">
    <property type="nucleotide sequence ID" value="NZ_JTEO01000004.1"/>
</dbReference>
<evidence type="ECO:0000256" key="8">
    <source>
        <dbReference type="ARBA" id="ARBA00023136"/>
    </source>
</evidence>
<evidence type="ECO:0000256" key="9">
    <source>
        <dbReference type="ARBA" id="ARBA00025157"/>
    </source>
</evidence>
<dbReference type="EMBL" id="JTEO01000004">
    <property type="protein sequence ID" value="MCQ6962518.1"/>
    <property type="molecule type" value="Genomic_DNA"/>
</dbReference>
<comment type="subcellular location">
    <subcellularLocation>
        <location evidence="1">Cell membrane</location>
        <topology evidence="1">Peripheral membrane protein</topology>
    </subcellularLocation>
</comment>
<keyword evidence="7" id="KW-1278">Translocase</keyword>
<dbReference type="SUPFAM" id="SSF52540">
    <property type="entry name" value="P-loop containing nucleoside triphosphate hydrolases"/>
    <property type="match status" value="1"/>
</dbReference>
<gene>
    <name evidence="11" type="ORF">PV02_05000</name>
</gene>
<comment type="caution">
    <text evidence="11">The sequence shown here is derived from an EMBL/GenBank/DDBJ whole genome shotgun (WGS) entry which is preliminary data.</text>
</comment>
<dbReference type="Pfam" id="PF00005">
    <property type="entry name" value="ABC_tran"/>
    <property type="match status" value="1"/>
</dbReference>
<sequence length="279" mass="30750">MSIVVRDVTFRYNPGTSLERTALEDVSLSIGRDELVLIGGAIGSGKSTLIRHFNGLLRPCSGQVTVDGMQASEKKVRSRVGMLFQFPRQQLFGRTVFEELAFGPKNFGLRGPEIEKQVHYALELLGLGRDILSTSPLRLSGGQKRLVAMAGILACRPDYLVLDEPLSGLDAENKGLLISALRLLNSDGVTIIVVSHRVSDMLSLADRVYWLDRGRLVFSGTPAEYAGHESLPLPEITCLMKELRTRGFDVRCDIFDTDEAFREISRVLGSKRVKGAAEE</sequence>
<proteinExistence type="inferred from homology"/>
<dbReference type="InterPro" id="IPR050095">
    <property type="entry name" value="ECF_ABC_transporter_ATP-bd"/>
</dbReference>
<dbReference type="SMART" id="SM00382">
    <property type="entry name" value="AAA"/>
    <property type="match status" value="1"/>
</dbReference>
<dbReference type="AlphaFoldDB" id="A0AAE3HB41"/>
<evidence type="ECO:0000256" key="5">
    <source>
        <dbReference type="ARBA" id="ARBA00022741"/>
    </source>
</evidence>
<keyword evidence="4" id="KW-1003">Cell membrane</keyword>
<evidence type="ECO:0000256" key="7">
    <source>
        <dbReference type="ARBA" id="ARBA00022967"/>
    </source>
</evidence>
<dbReference type="PROSITE" id="PS50893">
    <property type="entry name" value="ABC_TRANSPORTER_2"/>
    <property type="match status" value="1"/>
</dbReference>
<comment type="function">
    <text evidence="9">Probably part of an ABC transporter complex. Responsible for energy coupling to the transport system.</text>
</comment>
<dbReference type="FunFam" id="3.40.50.300:FF:000224">
    <property type="entry name" value="Energy-coupling factor transporter ATP-binding protein EcfA"/>
    <property type="match status" value="1"/>
</dbReference>
<evidence type="ECO:0000256" key="1">
    <source>
        <dbReference type="ARBA" id="ARBA00004202"/>
    </source>
</evidence>
<keyword evidence="12" id="KW-1185">Reference proteome</keyword>
<comment type="similarity">
    <text evidence="2">Belongs to the ABC transporter superfamily.</text>
</comment>
<keyword evidence="8" id="KW-0472">Membrane</keyword>
<dbReference type="PANTHER" id="PTHR43553:SF24">
    <property type="entry name" value="ENERGY-COUPLING FACTOR TRANSPORTER ATP-BINDING PROTEIN ECFA1"/>
    <property type="match status" value="1"/>
</dbReference>
<evidence type="ECO:0000256" key="3">
    <source>
        <dbReference type="ARBA" id="ARBA00022448"/>
    </source>
</evidence>
<dbReference type="GO" id="GO:0043190">
    <property type="term" value="C:ATP-binding cassette (ABC) transporter complex"/>
    <property type="evidence" value="ECO:0007669"/>
    <property type="project" value="TreeGrafter"/>
</dbReference>
<dbReference type="InterPro" id="IPR027417">
    <property type="entry name" value="P-loop_NTPase"/>
</dbReference>
<keyword evidence="6 11" id="KW-0067">ATP-binding</keyword>
<dbReference type="GO" id="GO:0016887">
    <property type="term" value="F:ATP hydrolysis activity"/>
    <property type="evidence" value="ECO:0007669"/>
    <property type="project" value="InterPro"/>
</dbReference>
<dbReference type="PANTHER" id="PTHR43553">
    <property type="entry name" value="HEAVY METAL TRANSPORTER"/>
    <property type="match status" value="1"/>
</dbReference>
<evidence type="ECO:0000259" key="10">
    <source>
        <dbReference type="PROSITE" id="PS50893"/>
    </source>
</evidence>
<evidence type="ECO:0000313" key="11">
    <source>
        <dbReference type="EMBL" id="MCQ6962518.1"/>
    </source>
</evidence>
<evidence type="ECO:0000256" key="4">
    <source>
        <dbReference type="ARBA" id="ARBA00022475"/>
    </source>
</evidence>
<dbReference type="GO" id="GO:0042626">
    <property type="term" value="F:ATPase-coupled transmembrane transporter activity"/>
    <property type="evidence" value="ECO:0007669"/>
    <property type="project" value="TreeGrafter"/>
</dbReference>
<name>A0AAE3HB41_9EURY</name>
<dbReference type="InterPro" id="IPR015856">
    <property type="entry name" value="ABC_transpr_CbiO/EcfA_su"/>
</dbReference>
<organism evidence="11 12">
    <name type="scientific">Methanolobus chelungpuianus</name>
    <dbReference type="NCBI Taxonomy" id="502115"/>
    <lineage>
        <taxon>Archaea</taxon>
        <taxon>Methanobacteriati</taxon>
        <taxon>Methanobacteriota</taxon>
        <taxon>Stenosarchaea group</taxon>
        <taxon>Methanomicrobia</taxon>
        <taxon>Methanosarcinales</taxon>
        <taxon>Methanosarcinaceae</taxon>
        <taxon>Methanolobus</taxon>
    </lineage>
</organism>
<dbReference type="GO" id="GO:0005524">
    <property type="term" value="F:ATP binding"/>
    <property type="evidence" value="ECO:0007669"/>
    <property type="project" value="UniProtKB-KW"/>
</dbReference>
<feature type="domain" description="ABC transporter" evidence="10">
    <location>
        <begin position="3"/>
        <end position="238"/>
    </location>
</feature>
<reference evidence="11 12" key="1">
    <citation type="journal article" date="2011" name="Appl. Environ. Microbiol.">
        <title>Methanogenic archaea isolated from Taiwan's Chelungpu fault.</title>
        <authorList>
            <person name="Wu S.Y."/>
            <person name="Lai M.C."/>
        </authorList>
    </citation>
    <scope>NUCLEOTIDE SEQUENCE [LARGE SCALE GENOMIC DNA]</scope>
    <source>
        <strain evidence="11 12">St545Mb</strain>
    </source>
</reference>
<dbReference type="InterPro" id="IPR003593">
    <property type="entry name" value="AAA+_ATPase"/>
</dbReference>
<keyword evidence="5" id="KW-0547">Nucleotide-binding</keyword>
<evidence type="ECO:0000256" key="6">
    <source>
        <dbReference type="ARBA" id="ARBA00022840"/>
    </source>
</evidence>
<dbReference type="CDD" id="cd03225">
    <property type="entry name" value="ABC_cobalt_CbiO_domain1"/>
    <property type="match status" value="1"/>
</dbReference>
<protein>
    <submittedName>
        <fullName evidence="11">ABC transporter ATP-binding protein</fullName>
    </submittedName>
</protein>
<dbReference type="InterPro" id="IPR017871">
    <property type="entry name" value="ABC_transporter-like_CS"/>
</dbReference>
<keyword evidence="3" id="KW-0813">Transport</keyword>
<evidence type="ECO:0000256" key="2">
    <source>
        <dbReference type="ARBA" id="ARBA00005417"/>
    </source>
</evidence>
<evidence type="ECO:0000313" key="12">
    <source>
        <dbReference type="Proteomes" id="UP001206983"/>
    </source>
</evidence>